<dbReference type="EMBL" id="KL584749">
    <property type="protein sequence ID" value="KER00746.1"/>
    <property type="molecule type" value="Genomic_DNA"/>
</dbReference>
<dbReference type="OMA" id="YEPRHHE"/>
<sequence>MSSSRRLRNNPPVDKYFPNDSLVIGAGVVIFHLATNRVVVCKDTRSGVWFLPKGRKDASEEISITAVREGFEESGYRNRLLPLPLPHLQPRPLETSQPFDVEPLATRLLPVSMHYQYLLFWYAAETLPPSLESSINATTTSTFTPPTPFPDITLAEREKQDRMEGSMYEPKRHEGTGVDADEVFYVGVLMGVEEAVQCLRGSSGDVVKRAWEGVVLRRKMEVESEKNL</sequence>
<dbReference type="Proteomes" id="UP000030641">
    <property type="component" value="Unassembled WGS sequence"/>
</dbReference>
<evidence type="ECO:0000256" key="1">
    <source>
        <dbReference type="ARBA" id="ARBA00022801"/>
    </source>
</evidence>
<dbReference type="SUPFAM" id="SSF55811">
    <property type="entry name" value="Nudix"/>
    <property type="match status" value="1"/>
</dbReference>
<dbReference type="AlphaFoldDB" id="A0A074YST7"/>
<proteinExistence type="predicted"/>
<protein>
    <recommendedName>
        <fullName evidence="2">Nudix hydrolase domain-containing protein</fullName>
    </recommendedName>
</protein>
<organism evidence="3 4">
    <name type="scientific">Aureobasidium subglaciale (strain EXF-2481)</name>
    <name type="common">Aureobasidium pullulans var. subglaciale</name>
    <dbReference type="NCBI Taxonomy" id="1043005"/>
    <lineage>
        <taxon>Eukaryota</taxon>
        <taxon>Fungi</taxon>
        <taxon>Dikarya</taxon>
        <taxon>Ascomycota</taxon>
        <taxon>Pezizomycotina</taxon>
        <taxon>Dothideomycetes</taxon>
        <taxon>Dothideomycetidae</taxon>
        <taxon>Dothideales</taxon>
        <taxon>Saccotheciaceae</taxon>
        <taxon>Aureobasidium</taxon>
    </lineage>
</organism>
<dbReference type="RefSeq" id="XP_013349261.1">
    <property type="nucleotide sequence ID" value="XM_013493807.1"/>
</dbReference>
<dbReference type="PROSITE" id="PS00893">
    <property type="entry name" value="NUDIX_BOX"/>
    <property type="match status" value="1"/>
</dbReference>
<reference evidence="3 4" key="1">
    <citation type="journal article" date="2014" name="BMC Genomics">
        <title>Genome sequencing of four Aureobasidium pullulans varieties: biotechnological potential, stress tolerance, and description of new species.</title>
        <authorList>
            <person name="Gostin Ar C."/>
            <person name="Ohm R.A."/>
            <person name="Kogej T."/>
            <person name="Sonjak S."/>
            <person name="Turk M."/>
            <person name="Zajc J."/>
            <person name="Zalar P."/>
            <person name="Grube M."/>
            <person name="Sun H."/>
            <person name="Han J."/>
            <person name="Sharma A."/>
            <person name="Chiniquy J."/>
            <person name="Ngan C.Y."/>
            <person name="Lipzen A."/>
            <person name="Barry K."/>
            <person name="Grigoriev I.V."/>
            <person name="Gunde-Cimerman N."/>
        </authorList>
    </citation>
    <scope>NUCLEOTIDE SEQUENCE [LARGE SCALE GENOMIC DNA]</scope>
    <source>
        <strain evidence="3 4">EXF-2481</strain>
    </source>
</reference>
<dbReference type="InterPro" id="IPR000086">
    <property type="entry name" value="NUDIX_hydrolase_dom"/>
</dbReference>
<dbReference type="Pfam" id="PF00293">
    <property type="entry name" value="NUDIX"/>
    <property type="match status" value="1"/>
</dbReference>
<name>A0A074YST7_AURSE</name>
<feature type="domain" description="Nudix hydrolase" evidence="2">
    <location>
        <begin position="21"/>
        <end position="144"/>
    </location>
</feature>
<dbReference type="InterPro" id="IPR015797">
    <property type="entry name" value="NUDIX_hydrolase-like_dom_sf"/>
</dbReference>
<dbReference type="PROSITE" id="PS51462">
    <property type="entry name" value="NUDIX"/>
    <property type="match status" value="1"/>
</dbReference>
<dbReference type="OrthoDB" id="10259236at2759"/>
<accession>A0A074YST7</accession>
<keyword evidence="4" id="KW-1185">Reference proteome</keyword>
<evidence type="ECO:0000313" key="4">
    <source>
        <dbReference type="Proteomes" id="UP000030641"/>
    </source>
</evidence>
<gene>
    <name evidence="3" type="ORF">AUEXF2481DRAFT_34996</name>
</gene>
<dbReference type="Gene3D" id="3.90.79.10">
    <property type="entry name" value="Nucleoside Triphosphate Pyrophosphohydrolase"/>
    <property type="match status" value="1"/>
</dbReference>
<dbReference type="InParanoid" id="A0A074YST7"/>
<dbReference type="InterPro" id="IPR020084">
    <property type="entry name" value="NUDIX_hydrolase_CS"/>
</dbReference>
<dbReference type="HOGENOM" id="CLU_037162_2_2_1"/>
<dbReference type="GO" id="GO:0016787">
    <property type="term" value="F:hydrolase activity"/>
    <property type="evidence" value="ECO:0007669"/>
    <property type="project" value="UniProtKB-KW"/>
</dbReference>
<dbReference type="GeneID" id="25365206"/>
<evidence type="ECO:0000313" key="3">
    <source>
        <dbReference type="EMBL" id="KER00746.1"/>
    </source>
</evidence>
<evidence type="ECO:0000259" key="2">
    <source>
        <dbReference type="PROSITE" id="PS51462"/>
    </source>
</evidence>
<keyword evidence="1" id="KW-0378">Hydrolase</keyword>